<keyword evidence="3" id="KW-1185">Reference proteome</keyword>
<evidence type="ECO:0000313" key="2">
    <source>
        <dbReference type="EMBL" id="MFC4012470.1"/>
    </source>
</evidence>
<evidence type="ECO:0000256" key="1">
    <source>
        <dbReference type="SAM" id="SignalP"/>
    </source>
</evidence>
<dbReference type="RefSeq" id="WP_379532371.1">
    <property type="nucleotide sequence ID" value="NZ_JBHSBI010000021.1"/>
</dbReference>
<dbReference type="Proteomes" id="UP001595851">
    <property type="component" value="Unassembled WGS sequence"/>
</dbReference>
<organism evidence="2 3">
    <name type="scientific">Nonomuraea purpurea</name>
    <dbReference type="NCBI Taxonomy" id="1849276"/>
    <lineage>
        <taxon>Bacteria</taxon>
        <taxon>Bacillati</taxon>
        <taxon>Actinomycetota</taxon>
        <taxon>Actinomycetes</taxon>
        <taxon>Streptosporangiales</taxon>
        <taxon>Streptosporangiaceae</taxon>
        <taxon>Nonomuraea</taxon>
    </lineage>
</organism>
<feature type="signal peptide" evidence="1">
    <location>
        <begin position="1"/>
        <end position="22"/>
    </location>
</feature>
<gene>
    <name evidence="2" type="ORF">ACFOY2_34905</name>
</gene>
<accession>A0ABV8GF03</accession>
<name>A0ABV8GF03_9ACTN</name>
<keyword evidence="1" id="KW-0732">Signal</keyword>
<protein>
    <submittedName>
        <fullName evidence="2">Uncharacterized protein</fullName>
    </submittedName>
</protein>
<dbReference type="EMBL" id="JBHSBI010000021">
    <property type="protein sequence ID" value="MFC4012470.1"/>
    <property type="molecule type" value="Genomic_DNA"/>
</dbReference>
<reference evidence="3" key="1">
    <citation type="journal article" date="2019" name="Int. J. Syst. Evol. Microbiol.">
        <title>The Global Catalogue of Microorganisms (GCM) 10K type strain sequencing project: providing services to taxonomists for standard genome sequencing and annotation.</title>
        <authorList>
            <consortium name="The Broad Institute Genomics Platform"/>
            <consortium name="The Broad Institute Genome Sequencing Center for Infectious Disease"/>
            <person name="Wu L."/>
            <person name="Ma J."/>
        </authorList>
    </citation>
    <scope>NUCLEOTIDE SEQUENCE [LARGE SCALE GENOMIC DNA]</scope>
    <source>
        <strain evidence="3">TBRC 1276</strain>
    </source>
</reference>
<feature type="chain" id="PRO_5047067286" evidence="1">
    <location>
        <begin position="23"/>
        <end position="84"/>
    </location>
</feature>
<comment type="caution">
    <text evidence="2">The sequence shown here is derived from an EMBL/GenBank/DDBJ whole genome shotgun (WGS) entry which is preliminary data.</text>
</comment>
<evidence type="ECO:0000313" key="3">
    <source>
        <dbReference type="Proteomes" id="UP001595851"/>
    </source>
</evidence>
<proteinExistence type="predicted"/>
<sequence length="84" mass="8772">MFKHALAAGALGAVLFAVPAVAETAGDTPGRFCMRIPVEKYARAFASFMGVRVGPESPANGETASLAGIFGLPKKFTLVEIDRC</sequence>